<dbReference type="Proteomes" id="UP001153076">
    <property type="component" value="Unassembled WGS sequence"/>
</dbReference>
<protein>
    <recommendedName>
        <fullName evidence="2">DUF4283 domain-containing protein</fullName>
    </recommendedName>
</protein>
<keyword evidence="4" id="KW-1185">Reference proteome</keyword>
<proteinExistence type="predicted"/>
<reference evidence="3" key="1">
    <citation type="submission" date="2022-04" db="EMBL/GenBank/DDBJ databases">
        <title>Carnegiea gigantea Genome sequencing and assembly v2.</title>
        <authorList>
            <person name="Copetti D."/>
            <person name="Sanderson M.J."/>
            <person name="Burquez A."/>
            <person name="Wojciechowski M.F."/>
        </authorList>
    </citation>
    <scope>NUCLEOTIDE SEQUENCE</scope>
    <source>
        <strain evidence="3">SGP5-SGP5p</strain>
        <tissue evidence="3">Aerial part</tissue>
    </source>
</reference>
<accession>A0A9Q1JEC0</accession>
<dbReference type="Pfam" id="PF14111">
    <property type="entry name" value="DUF4283"/>
    <property type="match status" value="1"/>
</dbReference>
<dbReference type="PANTHER" id="PTHR33233:SF17">
    <property type="entry name" value="DUF4283 DOMAIN-CONTAINING PROTEIN"/>
    <property type="match status" value="1"/>
</dbReference>
<dbReference type="InterPro" id="IPR025558">
    <property type="entry name" value="DUF4283"/>
</dbReference>
<evidence type="ECO:0000256" key="1">
    <source>
        <dbReference type="SAM" id="MobiDB-lite"/>
    </source>
</evidence>
<dbReference type="PANTHER" id="PTHR33233">
    <property type="entry name" value="ENDONUCLEASE/EXONUCLEASE/PHOSPHATASE"/>
    <property type="match status" value="1"/>
</dbReference>
<feature type="compositionally biased region" description="Basic and acidic residues" evidence="1">
    <location>
        <begin position="159"/>
        <end position="168"/>
    </location>
</feature>
<evidence type="ECO:0000313" key="3">
    <source>
        <dbReference type="EMBL" id="KAJ8419807.1"/>
    </source>
</evidence>
<dbReference type="EMBL" id="JAKOGI010004385">
    <property type="protein sequence ID" value="KAJ8419807.1"/>
    <property type="molecule type" value="Genomic_DNA"/>
</dbReference>
<dbReference type="OrthoDB" id="1939300at2759"/>
<organism evidence="3 4">
    <name type="scientific">Carnegiea gigantea</name>
    <dbReference type="NCBI Taxonomy" id="171969"/>
    <lineage>
        <taxon>Eukaryota</taxon>
        <taxon>Viridiplantae</taxon>
        <taxon>Streptophyta</taxon>
        <taxon>Embryophyta</taxon>
        <taxon>Tracheophyta</taxon>
        <taxon>Spermatophyta</taxon>
        <taxon>Magnoliopsida</taxon>
        <taxon>eudicotyledons</taxon>
        <taxon>Gunneridae</taxon>
        <taxon>Pentapetalae</taxon>
        <taxon>Caryophyllales</taxon>
        <taxon>Cactineae</taxon>
        <taxon>Cactaceae</taxon>
        <taxon>Cactoideae</taxon>
        <taxon>Echinocereeae</taxon>
        <taxon>Carnegiea</taxon>
    </lineage>
</organism>
<name>A0A9Q1JEC0_9CARY</name>
<sequence>MANPNKDTTLEFILVSEINGIKYAKLVEEDIKEEIVPPFEVILGYVRRIWKDFAINKVILIKKGLYLVRFMDYQDAMKVTQKGVYQFDHKPFIVKAWTMEMEISTDAIVSLLIWIQLPELDIKFWGFLSKLGSMLGIPLKTDKHTKEKSTLKTVGNKNLTERNRELEHRHNHRIKNSQQR</sequence>
<evidence type="ECO:0000313" key="4">
    <source>
        <dbReference type="Proteomes" id="UP001153076"/>
    </source>
</evidence>
<comment type="caution">
    <text evidence="3">The sequence shown here is derived from an EMBL/GenBank/DDBJ whole genome shotgun (WGS) entry which is preliminary data.</text>
</comment>
<gene>
    <name evidence="3" type="ORF">Cgig2_005394</name>
</gene>
<feature type="region of interest" description="Disordered" evidence="1">
    <location>
        <begin position="146"/>
        <end position="180"/>
    </location>
</feature>
<evidence type="ECO:0000259" key="2">
    <source>
        <dbReference type="Pfam" id="PF14111"/>
    </source>
</evidence>
<dbReference type="AlphaFoldDB" id="A0A9Q1JEC0"/>
<feature type="domain" description="DUF4283" evidence="2">
    <location>
        <begin position="35"/>
        <end position="101"/>
    </location>
</feature>
<feature type="compositionally biased region" description="Basic residues" evidence="1">
    <location>
        <begin position="169"/>
        <end position="180"/>
    </location>
</feature>